<dbReference type="PROSITE" id="PS51257">
    <property type="entry name" value="PROKAR_LIPOPROTEIN"/>
    <property type="match status" value="1"/>
</dbReference>
<organism evidence="1 2">
    <name type="scientific">Aspergillus mulundensis</name>
    <dbReference type="NCBI Taxonomy" id="1810919"/>
    <lineage>
        <taxon>Eukaryota</taxon>
        <taxon>Fungi</taxon>
        <taxon>Dikarya</taxon>
        <taxon>Ascomycota</taxon>
        <taxon>Pezizomycotina</taxon>
        <taxon>Eurotiomycetes</taxon>
        <taxon>Eurotiomycetidae</taxon>
        <taxon>Eurotiales</taxon>
        <taxon>Aspergillaceae</taxon>
        <taxon>Aspergillus</taxon>
        <taxon>Aspergillus subgen. Nidulantes</taxon>
    </lineage>
</organism>
<gene>
    <name evidence="1" type="ORF">DSM5745_09948</name>
</gene>
<protein>
    <submittedName>
        <fullName evidence="1">Uncharacterized protein</fullName>
    </submittedName>
</protein>
<dbReference type="GeneID" id="38120318"/>
<evidence type="ECO:0000313" key="2">
    <source>
        <dbReference type="Proteomes" id="UP000256690"/>
    </source>
</evidence>
<dbReference type="AlphaFoldDB" id="A0A3D8QRY1"/>
<evidence type="ECO:0000313" key="1">
    <source>
        <dbReference type="EMBL" id="RDW64537.1"/>
    </source>
</evidence>
<comment type="caution">
    <text evidence="1">The sequence shown here is derived from an EMBL/GenBank/DDBJ whole genome shotgun (WGS) entry which is preliminary data.</text>
</comment>
<name>A0A3D8QRY1_9EURO</name>
<reference evidence="1 2" key="1">
    <citation type="journal article" date="2018" name="IMA Fungus">
        <title>IMA Genome-F 9: Draft genome sequence of Annulohypoxylon stygium, Aspergillus mulundensis, Berkeleyomyces basicola (syn. Thielaviopsis basicola), Ceratocystis smalleyi, two Cercospora beticola strains, Coleophoma cylindrospora, Fusarium fracticaudum, Phialophora cf. hyalina, and Morchella septimelata.</title>
        <authorList>
            <person name="Wingfield B.D."/>
            <person name="Bills G.F."/>
            <person name="Dong Y."/>
            <person name="Huang W."/>
            <person name="Nel W.J."/>
            <person name="Swalarsk-Parry B.S."/>
            <person name="Vaghefi N."/>
            <person name="Wilken P.M."/>
            <person name="An Z."/>
            <person name="de Beer Z.W."/>
            <person name="De Vos L."/>
            <person name="Chen L."/>
            <person name="Duong T.A."/>
            <person name="Gao Y."/>
            <person name="Hammerbacher A."/>
            <person name="Kikkert J.R."/>
            <person name="Li Y."/>
            <person name="Li H."/>
            <person name="Li K."/>
            <person name="Li Q."/>
            <person name="Liu X."/>
            <person name="Ma X."/>
            <person name="Naidoo K."/>
            <person name="Pethybridge S.J."/>
            <person name="Sun J."/>
            <person name="Steenkamp E.T."/>
            <person name="van der Nest M.A."/>
            <person name="van Wyk S."/>
            <person name="Wingfield M.J."/>
            <person name="Xiong C."/>
            <person name="Yue Q."/>
            <person name="Zhang X."/>
        </authorList>
    </citation>
    <scope>NUCLEOTIDE SEQUENCE [LARGE SCALE GENOMIC DNA]</scope>
    <source>
        <strain evidence="1 2">DSM 5745</strain>
    </source>
</reference>
<dbReference type="OrthoDB" id="300709at2759"/>
<accession>A0A3D8QRY1</accession>
<proteinExistence type="predicted"/>
<dbReference type="Proteomes" id="UP000256690">
    <property type="component" value="Unassembled WGS sequence"/>
</dbReference>
<dbReference type="RefSeq" id="XP_026599696.1">
    <property type="nucleotide sequence ID" value="XM_026751964.1"/>
</dbReference>
<sequence length="83" mass="8923">MPCSRAPPPQTSTQGPAVIACSGCENLTCGKTDDDHLHLPNGLDLTVAILDAAEAAGVFHAVHSSSPNLRRDKRPHCPRWIWL</sequence>
<dbReference type="EMBL" id="PVWQ01000014">
    <property type="protein sequence ID" value="RDW64537.1"/>
    <property type="molecule type" value="Genomic_DNA"/>
</dbReference>
<keyword evidence="2" id="KW-1185">Reference proteome</keyword>